<comment type="subunit">
    <text evidence="4">Oligomer of 24 subunits. There are two types of subunits: L (light) chain and H (heavy) chain. The major chain can be light or heavy, depending on the species and tissue type. The functional molecule forms a roughly spherical shell with a diameter of 12 nm and contains a central cavity into which the insoluble mineral iron core is deposited. Interacts with NCOA4.</text>
</comment>
<dbReference type="InterPro" id="IPR012347">
    <property type="entry name" value="Ferritin-like"/>
</dbReference>
<dbReference type="PANTHER" id="PTHR11431:SF47">
    <property type="entry name" value="FERRITIN LIGHT CHAIN"/>
    <property type="match status" value="1"/>
</dbReference>
<keyword evidence="7" id="KW-1185">Reference proteome</keyword>
<accession>A0A5N4DHZ1</accession>
<proteinExistence type="predicted"/>
<dbReference type="SUPFAM" id="SSF47240">
    <property type="entry name" value="Ferritin-like"/>
    <property type="match status" value="1"/>
</dbReference>
<dbReference type="GO" id="GO:0044754">
    <property type="term" value="C:autolysosome"/>
    <property type="evidence" value="ECO:0007669"/>
    <property type="project" value="UniProtKB-SubCell"/>
</dbReference>
<dbReference type="GO" id="GO:0008199">
    <property type="term" value="F:ferric iron binding"/>
    <property type="evidence" value="ECO:0007669"/>
    <property type="project" value="InterPro"/>
</dbReference>
<comment type="subcellular location">
    <subcellularLocation>
        <location evidence="2">Autolysosome</location>
    </subcellularLocation>
</comment>
<reference evidence="6 7" key="1">
    <citation type="journal article" date="2019" name="Mol. Ecol. Resour.">
        <title>Improving Illumina assemblies with Hi-C and long reads: an example with the North African dromedary.</title>
        <authorList>
            <person name="Elbers J.P."/>
            <person name="Rogers M.F."/>
            <person name="Perelman P.L."/>
            <person name="Proskuryakova A.A."/>
            <person name="Serdyukova N.A."/>
            <person name="Johnson W.E."/>
            <person name="Horin P."/>
            <person name="Corander J."/>
            <person name="Murphy D."/>
            <person name="Burger P.A."/>
        </authorList>
    </citation>
    <scope>NUCLEOTIDE SEQUENCE [LARGE SCALE GENOMIC DNA]</scope>
    <source>
        <strain evidence="6">Drom800</strain>
        <tissue evidence="6">Blood</tissue>
    </source>
</reference>
<gene>
    <name evidence="6" type="ORF">Cadr_000009355</name>
</gene>
<evidence type="ECO:0000313" key="7">
    <source>
        <dbReference type="Proteomes" id="UP000299084"/>
    </source>
</evidence>
<evidence type="ECO:0000256" key="2">
    <source>
        <dbReference type="ARBA" id="ARBA00044942"/>
    </source>
</evidence>
<sequence length="194" mass="21399">MQCAQWSHGSVSCFNSVWTEQTQGTQGRSLLQPLTSLQPFFQSQPSEPATLLSSASGTSQHHFSTCICGPPTPTSLWASVSTATMWLWRAFFRELAEEKREGTECLLKMQSQRRSLSQEVQKITAIVTEKNLNQAFLDLHALASAHTDPHLCDFRERCFLEASWSPGWAGNLCGAPLVLGLLPEGSLCSHQAAF</sequence>
<evidence type="ECO:0000256" key="1">
    <source>
        <dbReference type="ARBA" id="ARBA00040044"/>
    </source>
</evidence>
<protein>
    <recommendedName>
        <fullName evidence="1">Ferritin light chain</fullName>
    </recommendedName>
</protein>
<dbReference type="Proteomes" id="UP000299084">
    <property type="component" value="Unassembled WGS sequence"/>
</dbReference>
<comment type="caution">
    <text evidence="6">The sequence shown here is derived from an EMBL/GenBank/DDBJ whole genome shotgun (WGS) entry which is preliminary data.</text>
</comment>
<evidence type="ECO:0000313" key="6">
    <source>
        <dbReference type="EMBL" id="KAB1270686.1"/>
    </source>
</evidence>
<name>A0A5N4DHZ1_CAMDR</name>
<keyword evidence="5" id="KW-0479">Metal-binding</keyword>
<organism evidence="6 7">
    <name type="scientific">Camelus dromedarius</name>
    <name type="common">Dromedary</name>
    <name type="synonym">Arabian camel</name>
    <dbReference type="NCBI Taxonomy" id="9838"/>
    <lineage>
        <taxon>Eukaryota</taxon>
        <taxon>Metazoa</taxon>
        <taxon>Chordata</taxon>
        <taxon>Craniata</taxon>
        <taxon>Vertebrata</taxon>
        <taxon>Euteleostomi</taxon>
        <taxon>Mammalia</taxon>
        <taxon>Eutheria</taxon>
        <taxon>Laurasiatheria</taxon>
        <taxon>Artiodactyla</taxon>
        <taxon>Tylopoda</taxon>
        <taxon>Camelidae</taxon>
        <taxon>Camelus</taxon>
    </lineage>
</organism>
<dbReference type="PANTHER" id="PTHR11431">
    <property type="entry name" value="FERRITIN"/>
    <property type="match status" value="1"/>
</dbReference>
<dbReference type="GO" id="GO:0008198">
    <property type="term" value="F:ferrous iron binding"/>
    <property type="evidence" value="ECO:0007669"/>
    <property type="project" value="TreeGrafter"/>
</dbReference>
<keyword evidence="5" id="KW-0408">Iron</keyword>
<dbReference type="Gene3D" id="1.20.1260.10">
    <property type="match status" value="1"/>
</dbReference>
<evidence type="ECO:0000256" key="3">
    <source>
        <dbReference type="ARBA" id="ARBA00045578"/>
    </source>
</evidence>
<dbReference type="InterPro" id="IPR001519">
    <property type="entry name" value="Ferritin"/>
</dbReference>
<dbReference type="GO" id="GO:0006879">
    <property type="term" value="P:intracellular iron ion homeostasis"/>
    <property type="evidence" value="ECO:0007669"/>
    <property type="project" value="InterPro"/>
</dbReference>
<feature type="binding site" evidence="5">
    <location>
        <position position="129"/>
    </location>
    <ligand>
        <name>Fe cation</name>
        <dbReference type="ChEBI" id="CHEBI:24875"/>
        <label>1</label>
    </ligand>
</feature>
<dbReference type="GO" id="GO:0006826">
    <property type="term" value="P:iron ion transport"/>
    <property type="evidence" value="ECO:0007669"/>
    <property type="project" value="InterPro"/>
</dbReference>
<comment type="function">
    <text evidence="3">Stores iron in a soluble, non-toxic, readily available form. Important for iron homeostasis. Iron is taken up in the ferrous form and deposited as ferric hydroxides after oxidation. Also plays a role in delivery of iron to cells. Mediates iron uptake in capsule cells of the developing kidney. Delivery to lysosomes by the cargo receptor NCOA4 for autophagic degradation and release or iron.</text>
</comment>
<dbReference type="AlphaFoldDB" id="A0A5N4DHZ1"/>
<evidence type="ECO:0000256" key="5">
    <source>
        <dbReference type="PIRSR" id="PIRSR601519-1"/>
    </source>
</evidence>
<dbReference type="EMBL" id="JWIN03000011">
    <property type="protein sequence ID" value="KAB1270686.1"/>
    <property type="molecule type" value="Genomic_DNA"/>
</dbReference>
<evidence type="ECO:0000256" key="4">
    <source>
        <dbReference type="ARBA" id="ARBA00047045"/>
    </source>
</evidence>
<dbReference type="InterPro" id="IPR009078">
    <property type="entry name" value="Ferritin-like_SF"/>
</dbReference>